<evidence type="ECO:0000259" key="6">
    <source>
        <dbReference type="PROSITE" id="PS51715"/>
    </source>
</evidence>
<dbReference type="SUPFAM" id="SSF48340">
    <property type="entry name" value="Interferon-induced guanylate-binding protein 1 (GBP1), C-terminal domain"/>
    <property type="match status" value="1"/>
</dbReference>
<dbReference type="PROSITE" id="PS51715">
    <property type="entry name" value="G_GB1_RHD3"/>
    <property type="match status" value="1"/>
</dbReference>
<gene>
    <name evidence="7" type="ORF">Ctob_001013</name>
</gene>
<evidence type="ECO:0000313" key="8">
    <source>
        <dbReference type="Proteomes" id="UP000037460"/>
    </source>
</evidence>
<evidence type="ECO:0000256" key="2">
    <source>
        <dbReference type="ARBA" id="ARBA00022801"/>
    </source>
</evidence>
<dbReference type="GO" id="GO:0003924">
    <property type="term" value="F:GTPase activity"/>
    <property type="evidence" value="ECO:0007669"/>
    <property type="project" value="InterPro"/>
</dbReference>
<dbReference type="Pfam" id="PF02263">
    <property type="entry name" value="GBP"/>
    <property type="match status" value="1"/>
</dbReference>
<proteinExistence type="inferred from homology"/>
<keyword evidence="1" id="KW-0547">Nucleotide-binding</keyword>
<dbReference type="Proteomes" id="UP000037460">
    <property type="component" value="Unassembled WGS sequence"/>
</dbReference>
<dbReference type="SUPFAM" id="SSF52540">
    <property type="entry name" value="P-loop containing nucleoside triphosphate hydrolases"/>
    <property type="match status" value="1"/>
</dbReference>
<protein>
    <submittedName>
        <fullName evidence="7">Guanylate-binding n-terminal domain containing protein</fullName>
    </submittedName>
</protein>
<comment type="similarity">
    <text evidence="4">Belongs to the TRAFAC class dynamin-like GTPase superfamily. GB1/RHD3 GTPase family.</text>
</comment>
<feature type="region of interest" description="Disordered" evidence="5">
    <location>
        <begin position="415"/>
        <end position="434"/>
    </location>
</feature>
<sequence length="475" mass="50460">MAVPFIQVDPSSKRLVVTEEARAYLSQVSGTVGVVAVAGVYRTGKSYILNQLAGTTGSGFGVGNSVQAKTKGIWLWGAPLRLAPTPGAPQNLLLLDTEGLQSIAQTEGHDAKIFCLAILLASAFVYNSEKAINNAAIDQLSLVAQLTQRIRVHAEGEAAAARAGGADALAQFFPRFTWLLRDFQLELLDGDGAALTPDAYLESCLQPAKGTSAAIQEQNATRAAIRTLFTERSCIALPHPTLGTALPPSALKALDKTPLSALNADFVSGVQQLKRRLFEGARPKSLGAGGPALTGRTLLQLAGSYCEAINAGALPTISTAWSAVINLECQRALDEAARLYVDGASAATRSADALPDEVRWNAEHVRLQEASVRHFRSLAMGSGPEADAKEAKLLELIGAEKGKVPMGIEDEYEGEIEGEKGAPPPKRRSSVQPEQLAVPVLQAKLKLKLGNEYKKIVGATKKKPELLALYMQYCT</sequence>
<dbReference type="Pfam" id="PF02841">
    <property type="entry name" value="GBP_C"/>
    <property type="match status" value="1"/>
</dbReference>
<dbReference type="Gene3D" id="1.20.1000.10">
    <property type="entry name" value="Guanylate-binding protein, C-terminal domain"/>
    <property type="match status" value="1"/>
</dbReference>
<dbReference type="InterPro" id="IPR003191">
    <property type="entry name" value="Guanylate-bd/ATL_C"/>
</dbReference>
<reference evidence="8" key="1">
    <citation type="journal article" date="2015" name="PLoS Genet.">
        <title>Genome Sequence and Transcriptome Analyses of Chrysochromulina tobin: Metabolic Tools for Enhanced Algal Fitness in the Prominent Order Prymnesiales (Haptophyceae).</title>
        <authorList>
            <person name="Hovde B.T."/>
            <person name="Deodato C.R."/>
            <person name="Hunsperger H.M."/>
            <person name="Ryken S.A."/>
            <person name="Yost W."/>
            <person name="Jha R.K."/>
            <person name="Patterson J."/>
            <person name="Monnat R.J. Jr."/>
            <person name="Barlow S.B."/>
            <person name="Starkenburg S.R."/>
            <person name="Cattolico R.A."/>
        </authorList>
    </citation>
    <scope>NUCLEOTIDE SEQUENCE</scope>
    <source>
        <strain evidence="8">CCMP291</strain>
    </source>
</reference>
<dbReference type="EMBL" id="JWZX01003199">
    <property type="protein sequence ID" value="KOO23376.1"/>
    <property type="molecule type" value="Genomic_DNA"/>
</dbReference>
<dbReference type="Gene3D" id="3.40.50.300">
    <property type="entry name" value="P-loop containing nucleotide triphosphate hydrolases"/>
    <property type="match status" value="1"/>
</dbReference>
<evidence type="ECO:0000256" key="3">
    <source>
        <dbReference type="ARBA" id="ARBA00023134"/>
    </source>
</evidence>
<keyword evidence="2" id="KW-0378">Hydrolase</keyword>
<comment type="caution">
    <text evidence="7">The sequence shown here is derived from an EMBL/GenBank/DDBJ whole genome shotgun (WGS) entry which is preliminary data.</text>
</comment>
<dbReference type="InterPro" id="IPR027417">
    <property type="entry name" value="P-loop_NTPase"/>
</dbReference>
<organism evidence="7 8">
    <name type="scientific">Chrysochromulina tobinii</name>
    <dbReference type="NCBI Taxonomy" id="1460289"/>
    <lineage>
        <taxon>Eukaryota</taxon>
        <taxon>Haptista</taxon>
        <taxon>Haptophyta</taxon>
        <taxon>Prymnesiophyceae</taxon>
        <taxon>Prymnesiales</taxon>
        <taxon>Chrysochromulinaceae</taxon>
        <taxon>Chrysochromulina</taxon>
    </lineage>
</organism>
<dbReference type="InterPro" id="IPR036543">
    <property type="entry name" value="Guanylate-bd_C_sf"/>
</dbReference>
<keyword evidence="3" id="KW-0342">GTP-binding</keyword>
<keyword evidence="8" id="KW-1185">Reference proteome</keyword>
<evidence type="ECO:0000313" key="7">
    <source>
        <dbReference type="EMBL" id="KOO23376.1"/>
    </source>
</evidence>
<dbReference type="PANTHER" id="PTHR10751">
    <property type="entry name" value="GUANYLATE BINDING PROTEIN"/>
    <property type="match status" value="1"/>
</dbReference>
<dbReference type="InterPro" id="IPR030386">
    <property type="entry name" value="G_GB1_RHD3_dom"/>
</dbReference>
<dbReference type="AlphaFoldDB" id="A0A0M0J9X8"/>
<accession>A0A0M0J9X8</accession>
<dbReference type="InterPro" id="IPR015894">
    <property type="entry name" value="Guanylate-bd_N"/>
</dbReference>
<dbReference type="OrthoDB" id="2135133at2759"/>
<evidence type="ECO:0000256" key="4">
    <source>
        <dbReference type="PROSITE-ProRule" id="PRU01052"/>
    </source>
</evidence>
<dbReference type="GO" id="GO:0005525">
    <property type="term" value="F:GTP binding"/>
    <property type="evidence" value="ECO:0007669"/>
    <property type="project" value="UniProtKB-KW"/>
</dbReference>
<evidence type="ECO:0000256" key="5">
    <source>
        <dbReference type="SAM" id="MobiDB-lite"/>
    </source>
</evidence>
<evidence type="ECO:0000256" key="1">
    <source>
        <dbReference type="ARBA" id="ARBA00022741"/>
    </source>
</evidence>
<name>A0A0M0J9X8_9EUKA</name>
<feature type="domain" description="GB1/RHD3-type G" evidence="6">
    <location>
        <begin position="29"/>
        <end position="285"/>
    </location>
</feature>